<gene>
    <name evidence="2" type="ORF">BC739_005025</name>
</gene>
<evidence type="ECO:0000256" key="1">
    <source>
        <dbReference type="SAM" id="Phobius"/>
    </source>
</evidence>
<comment type="caution">
    <text evidence="2">The sequence shown here is derived from an EMBL/GenBank/DDBJ whole genome shotgun (WGS) entry which is preliminary data.</text>
</comment>
<sequence>MNLADSSLETVMTLLLIRFGVIAAGIAVLVVIGFTVLVVLKRKGKLSQARKYIEPVARSVAQSRGNPRRPSQGVLRRTAARAVTNYLEREDDHGKR</sequence>
<dbReference type="EMBL" id="JACJID010000003">
    <property type="protein sequence ID" value="MBA8927819.1"/>
    <property type="molecule type" value="Genomic_DNA"/>
</dbReference>
<dbReference type="RefSeq" id="WP_042220284.1">
    <property type="nucleotide sequence ID" value="NZ_BAAABQ010000025.1"/>
</dbReference>
<feature type="transmembrane region" description="Helical" evidence="1">
    <location>
        <begin position="15"/>
        <end position="40"/>
    </location>
</feature>
<dbReference type="Proteomes" id="UP000517916">
    <property type="component" value="Unassembled WGS sequence"/>
</dbReference>
<keyword evidence="1" id="KW-0472">Membrane</keyword>
<keyword evidence="3" id="KW-1185">Reference proteome</keyword>
<evidence type="ECO:0000313" key="2">
    <source>
        <dbReference type="EMBL" id="MBA8927819.1"/>
    </source>
</evidence>
<organism evidence="2 3">
    <name type="scientific">Kutzneria viridogrisea</name>
    <dbReference type="NCBI Taxonomy" id="47990"/>
    <lineage>
        <taxon>Bacteria</taxon>
        <taxon>Bacillati</taxon>
        <taxon>Actinomycetota</taxon>
        <taxon>Actinomycetes</taxon>
        <taxon>Pseudonocardiales</taxon>
        <taxon>Pseudonocardiaceae</taxon>
        <taxon>Kutzneria</taxon>
    </lineage>
</organism>
<keyword evidence="1" id="KW-0812">Transmembrane</keyword>
<protein>
    <submittedName>
        <fullName evidence="2">Uncharacterized protein</fullName>
    </submittedName>
</protein>
<reference evidence="2 3" key="1">
    <citation type="submission" date="2020-08" db="EMBL/GenBank/DDBJ databases">
        <title>Genomic Encyclopedia of Archaeal and Bacterial Type Strains, Phase II (KMG-II): from individual species to whole genera.</title>
        <authorList>
            <person name="Goeker M."/>
        </authorList>
    </citation>
    <scope>NUCLEOTIDE SEQUENCE [LARGE SCALE GENOMIC DNA]</scope>
    <source>
        <strain evidence="2 3">DSM 43850</strain>
    </source>
</reference>
<proteinExistence type="predicted"/>
<accession>A0ABR6BMN2</accession>
<name>A0ABR6BMN2_9PSEU</name>
<evidence type="ECO:0000313" key="3">
    <source>
        <dbReference type="Proteomes" id="UP000517916"/>
    </source>
</evidence>
<keyword evidence="1" id="KW-1133">Transmembrane helix</keyword>